<gene>
    <name evidence="10" type="primary">109539774</name>
</gene>
<dbReference type="Pfam" id="PF08246">
    <property type="entry name" value="Inhibitor_I29"/>
    <property type="match status" value="1"/>
</dbReference>
<evidence type="ECO:0000313" key="10">
    <source>
        <dbReference type="EnsemblMetazoa" id="XP_019763315.1"/>
    </source>
</evidence>
<dbReference type="Gene3D" id="3.90.70.10">
    <property type="entry name" value="Cysteine proteinases"/>
    <property type="match status" value="1"/>
</dbReference>
<dbReference type="EnsemblMetazoa" id="XM_019907756.1">
    <property type="protein sequence ID" value="XP_019763315.1"/>
    <property type="gene ID" value="LOC109539774"/>
</dbReference>
<dbReference type="InterPro" id="IPR039417">
    <property type="entry name" value="Peptidase_C1A_papain-like"/>
</dbReference>
<dbReference type="InterPro" id="IPR025660">
    <property type="entry name" value="Pept_his_AS"/>
</dbReference>
<proteinExistence type="inferred from homology"/>
<dbReference type="SMART" id="SM00645">
    <property type="entry name" value="Pept_C1"/>
    <property type="match status" value="1"/>
</dbReference>
<reference evidence="11" key="1">
    <citation type="journal article" date="2013" name="Genome Biol.">
        <title>Draft genome of the mountain pine beetle, Dendroctonus ponderosae Hopkins, a major forest pest.</title>
        <authorList>
            <person name="Keeling C.I."/>
            <person name="Yuen M.M."/>
            <person name="Liao N.Y."/>
            <person name="Docking T.R."/>
            <person name="Chan S.K."/>
            <person name="Taylor G.A."/>
            <person name="Palmquist D.L."/>
            <person name="Jackman S.D."/>
            <person name="Nguyen A."/>
            <person name="Li M."/>
            <person name="Henderson H."/>
            <person name="Janes J.K."/>
            <person name="Zhao Y."/>
            <person name="Pandoh P."/>
            <person name="Moore R."/>
            <person name="Sperling F.A."/>
            <person name="Huber D.P."/>
            <person name="Birol I."/>
            <person name="Jones S.J."/>
            <person name="Bohlmann J."/>
        </authorList>
    </citation>
    <scope>NUCLEOTIDE SEQUENCE</scope>
</reference>
<keyword evidence="4" id="KW-0788">Thiol protease</keyword>
<keyword evidence="5" id="KW-0865">Zymogen</keyword>
<dbReference type="Pfam" id="PF00112">
    <property type="entry name" value="Peptidase_C1"/>
    <property type="match status" value="1"/>
</dbReference>
<dbReference type="PROSITE" id="PS00640">
    <property type="entry name" value="THIOL_PROTEASE_ASN"/>
    <property type="match status" value="1"/>
</dbReference>
<feature type="chain" id="PRO_5043636111" evidence="7">
    <location>
        <begin position="20"/>
        <end position="330"/>
    </location>
</feature>
<dbReference type="KEGG" id="dpa:109539774"/>
<dbReference type="FunFam" id="3.90.70.10:FF:000006">
    <property type="entry name" value="Cathepsin S"/>
    <property type="match status" value="1"/>
</dbReference>
<keyword evidence="2" id="KW-0645">Protease</keyword>
<protein>
    <submittedName>
        <fullName evidence="10">Uncharacterized protein</fullName>
    </submittedName>
</protein>
<dbReference type="InterPro" id="IPR013201">
    <property type="entry name" value="Prot_inhib_I29"/>
</dbReference>
<dbReference type="AlphaFoldDB" id="A0AAR5PQL7"/>
<evidence type="ECO:0000256" key="2">
    <source>
        <dbReference type="ARBA" id="ARBA00022670"/>
    </source>
</evidence>
<dbReference type="PROSITE" id="PS00139">
    <property type="entry name" value="THIOL_PROTEASE_CYS"/>
    <property type="match status" value="1"/>
</dbReference>
<evidence type="ECO:0000256" key="7">
    <source>
        <dbReference type="SAM" id="SignalP"/>
    </source>
</evidence>
<reference evidence="10" key="2">
    <citation type="submission" date="2024-08" db="UniProtKB">
        <authorList>
            <consortium name="EnsemblMetazoa"/>
        </authorList>
    </citation>
    <scope>IDENTIFICATION</scope>
</reference>
<evidence type="ECO:0000256" key="4">
    <source>
        <dbReference type="ARBA" id="ARBA00022807"/>
    </source>
</evidence>
<evidence type="ECO:0000256" key="5">
    <source>
        <dbReference type="ARBA" id="ARBA00023145"/>
    </source>
</evidence>
<dbReference type="InterPro" id="IPR038765">
    <property type="entry name" value="Papain-like_cys_pep_sf"/>
</dbReference>
<dbReference type="GO" id="GO:0008234">
    <property type="term" value="F:cysteine-type peptidase activity"/>
    <property type="evidence" value="ECO:0007669"/>
    <property type="project" value="UniProtKB-KW"/>
</dbReference>
<dbReference type="GO" id="GO:0006508">
    <property type="term" value="P:proteolysis"/>
    <property type="evidence" value="ECO:0007669"/>
    <property type="project" value="UniProtKB-KW"/>
</dbReference>
<dbReference type="PANTHER" id="PTHR12411">
    <property type="entry name" value="CYSTEINE PROTEASE FAMILY C1-RELATED"/>
    <property type="match status" value="1"/>
</dbReference>
<sequence>MSFGILILLLCGAASSLLSSSFDSEWEQFKTLHKTSYQNNSHEMTRREIFEVNLQRIHQHNVLYEQGMKSYKLGVNPFADMTSEEFKNFLTLKQSSAEERSARSLFLVPRNKSAIPPRVDWRQKGAVTPVKQQGSCGSCWAFSVTGSLEGQYFLKHGTLLSFSEQQLIDCASEEYGAYGCSGGTLDAGFRYIRDQGIEAEATYPYKMSADACQANETLTEVRIQSFVNIEENNEDALLAAVGLIGPVSVAFDASQFDMQFYKEGIYESSTCSQTELNHGVLIVGYGSINGTDYWIIKNSWGLHFGIEGYMLMKRGVNQCGVALDPSYPVL</sequence>
<dbReference type="SMART" id="SM00848">
    <property type="entry name" value="Inhibitor_I29"/>
    <property type="match status" value="1"/>
</dbReference>
<keyword evidence="11" id="KW-1185">Reference proteome</keyword>
<dbReference type="InterPro" id="IPR013128">
    <property type="entry name" value="Peptidase_C1A"/>
</dbReference>
<feature type="domain" description="Cathepsin propeptide inhibitor" evidence="9">
    <location>
        <begin position="26"/>
        <end position="86"/>
    </location>
</feature>
<dbReference type="PRINTS" id="PR00705">
    <property type="entry name" value="PAPAIN"/>
</dbReference>
<keyword evidence="7" id="KW-0732">Signal</keyword>
<evidence type="ECO:0000259" key="8">
    <source>
        <dbReference type="SMART" id="SM00645"/>
    </source>
</evidence>
<organism evidence="10 11">
    <name type="scientific">Dendroctonus ponderosae</name>
    <name type="common">Mountain pine beetle</name>
    <dbReference type="NCBI Taxonomy" id="77166"/>
    <lineage>
        <taxon>Eukaryota</taxon>
        <taxon>Metazoa</taxon>
        <taxon>Ecdysozoa</taxon>
        <taxon>Arthropoda</taxon>
        <taxon>Hexapoda</taxon>
        <taxon>Insecta</taxon>
        <taxon>Pterygota</taxon>
        <taxon>Neoptera</taxon>
        <taxon>Endopterygota</taxon>
        <taxon>Coleoptera</taxon>
        <taxon>Polyphaga</taxon>
        <taxon>Cucujiformia</taxon>
        <taxon>Curculionidae</taxon>
        <taxon>Scolytinae</taxon>
        <taxon>Dendroctonus</taxon>
    </lineage>
</organism>
<dbReference type="PROSITE" id="PS00639">
    <property type="entry name" value="THIOL_PROTEASE_HIS"/>
    <property type="match status" value="1"/>
</dbReference>
<feature type="domain" description="Peptidase C1A papain C-terminal" evidence="8">
    <location>
        <begin position="115"/>
        <end position="329"/>
    </location>
</feature>
<dbReference type="Proteomes" id="UP000019118">
    <property type="component" value="Unassembled WGS sequence"/>
</dbReference>
<name>A0AAR5PQL7_DENPD</name>
<keyword evidence="3" id="KW-0378">Hydrolase</keyword>
<evidence type="ECO:0000256" key="1">
    <source>
        <dbReference type="ARBA" id="ARBA00008455"/>
    </source>
</evidence>
<comment type="similarity">
    <text evidence="1">Belongs to the peptidase C1 family.</text>
</comment>
<dbReference type="CDD" id="cd02248">
    <property type="entry name" value="Peptidase_C1A"/>
    <property type="match status" value="1"/>
</dbReference>
<dbReference type="InterPro" id="IPR025661">
    <property type="entry name" value="Pept_asp_AS"/>
</dbReference>
<evidence type="ECO:0000313" key="11">
    <source>
        <dbReference type="Proteomes" id="UP000019118"/>
    </source>
</evidence>
<keyword evidence="6" id="KW-1015">Disulfide bond</keyword>
<feature type="signal peptide" evidence="7">
    <location>
        <begin position="1"/>
        <end position="19"/>
    </location>
</feature>
<evidence type="ECO:0000256" key="3">
    <source>
        <dbReference type="ARBA" id="ARBA00022801"/>
    </source>
</evidence>
<evidence type="ECO:0000259" key="9">
    <source>
        <dbReference type="SMART" id="SM00848"/>
    </source>
</evidence>
<evidence type="ECO:0000256" key="6">
    <source>
        <dbReference type="ARBA" id="ARBA00023157"/>
    </source>
</evidence>
<dbReference type="InterPro" id="IPR000169">
    <property type="entry name" value="Pept_cys_AS"/>
</dbReference>
<dbReference type="InterPro" id="IPR000668">
    <property type="entry name" value="Peptidase_C1A_C"/>
</dbReference>
<accession>A0AAR5PQL7</accession>
<dbReference type="SUPFAM" id="SSF54001">
    <property type="entry name" value="Cysteine proteinases"/>
    <property type="match status" value="1"/>
</dbReference>